<feature type="chain" id="PRO_5019719086" evidence="1">
    <location>
        <begin position="22"/>
        <end position="137"/>
    </location>
</feature>
<dbReference type="GO" id="GO:0055085">
    <property type="term" value="P:transmembrane transport"/>
    <property type="evidence" value="ECO:0007669"/>
    <property type="project" value="InterPro"/>
</dbReference>
<dbReference type="OrthoDB" id="1095452at2"/>
<organism evidence="3 4">
    <name type="scientific">Flavobacterium endophyticum</name>
    <dbReference type="NCBI Taxonomy" id="1540163"/>
    <lineage>
        <taxon>Bacteria</taxon>
        <taxon>Pseudomonadati</taxon>
        <taxon>Bacteroidota</taxon>
        <taxon>Flavobacteriia</taxon>
        <taxon>Flavobacteriales</taxon>
        <taxon>Flavobacteriaceae</taxon>
        <taxon>Flavobacterium</taxon>
    </lineage>
</organism>
<dbReference type="Pfam" id="PF03544">
    <property type="entry name" value="TonB_C"/>
    <property type="match status" value="1"/>
</dbReference>
<evidence type="ECO:0000313" key="3">
    <source>
        <dbReference type="EMBL" id="RKS26731.1"/>
    </source>
</evidence>
<dbReference type="SUPFAM" id="SSF74653">
    <property type="entry name" value="TolA/TonB C-terminal domain"/>
    <property type="match status" value="1"/>
</dbReference>
<protein>
    <submittedName>
        <fullName evidence="3">Protein TonB</fullName>
    </submittedName>
</protein>
<accession>A0A495MLA4</accession>
<evidence type="ECO:0000313" key="4">
    <source>
        <dbReference type="Proteomes" id="UP000277579"/>
    </source>
</evidence>
<reference evidence="3 4" key="1">
    <citation type="submission" date="2018-10" db="EMBL/GenBank/DDBJ databases">
        <title>Genomic Encyclopedia of Archaeal and Bacterial Type Strains, Phase II (KMG-II): from individual species to whole genera.</title>
        <authorList>
            <person name="Goeker M."/>
        </authorList>
    </citation>
    <scope>NUCLEOTIDE SEQUENCE [LARGE SCALE GENOMIC DNA]</scope>
    <source>
        <strain evidence="3 4">DSM 29537</strain>
    </source>
</reference>
<feature type="domain" description="TonB C-terminal" evidence="2">
    <location>
        <begin position="75"/>
        <end position="132"/>
    </location>
</feature>
<dbReference type="RefSeq" id="WP_121376028.1">
    <property type="nucleotide sequence ID" value="NZ_RBLC01000001.1"/>
</dbReference>
<feature type="signal peptide" evidence="1">
    <location>
        <begin position="1"/>
        <end position="21"/>
    </location>
</feature>
<evidence type="ECO:0000256" key="1">
    <source>
        <dbReference type="SAM" id="SignalP"/>
    </source>
</evidence>
<proteinExistence type="predicted"/>
<name>A0A495MLA4_9FLAO</name>
<keyword evidence="4" id="KW-1185">Reference proteome</keyword>
<evidence type="ECO:0000259" key="2">
    <source>
        <dbReference type="Pfam" id="PF03544"/>
    </source>
</evidence>
<dbReference type="Gene3D" id="3.30.1150.10">
    <property type="match status" value="1"/>
</dbReference>
<dbReference type="InterPro" id="IPR037682">
    <property type="entry name" value="TonB_C"/>
</dbReference>
<comment type="caution">
    <text evidence="3">The sequence shown here is derived from an EMBL/GenBank/DDBJ whole genome shotgun (WGS) entry which is preliminary data.</text>
</comment>
<sequence>MKKAFIVFALTFNLLSIESKAQTTTVNANQLEPSIDDVYDVVEQSPEFPGGINKFGQFVYTNFRFPEGITENIRINVTFVVERDGTLSNIKLLKDPGYGVADEVVRVLSKSPKWKPGYQKGKPVKTLYHFPVTLRFE</sequence>
<keyword evidence="1" id="KW-0732">Signal</keyword>
<dbReference type="AlphaFoldDB" id="A0A495MLA4"/>
<gene>
    <name evidence="3" type="ORF">CLV94_1799</name>
</gene>
<dbReference type="EMBL" id="RBLC01000001">
    <property type="protein sequence ID" value="RKS26731.1"/>
    <property type="molecule type" value="Genomic_DNA"/>
</dbReference>
<dbReference type="Proteomes" id="UP000277579">
    <property type="component" value="Unassembled WGS sequence"/>
</dbReference>